<comment type="caution">
    <text evidence="8">The sequence shown here is derived from an EMBL/GenBank/DDBJ whole genome shotgun (WGS) entry which is preliminary data.</text>
</comment>
<keyword evidence="3 6" id="KW-1133">Transmembrane helix</keyword>
<dbReference type="InterPro" id="IPR002200">
    <property type="entry name" value="Elicitin"/>
</dbReference>
<evidence type="ECO:0000313" key="8">
    <source>
        <dbReference type="EMBL" id="KAG6953051.1"/>
    </source>
</evidence>
<name>A0A8T1U5W8_9STRA</name>
<dbReference type="InterPro" id="IPR019402">
    <property type="entry name" value="CWH43_N"/>
</dbReference>
<feature type="domain" description="CWH43-like N-terminal" evidence="7">
    <location>
        <begin position="13"/>
        <end position="208"/>
    </location>
</feature>
<dbReference type="OrthoDB" id="191706at2759"/>
<feature type="transmembrane region" description="Helical" evidence="6">
    <location>
        <begin position="303"/>
        <end position="323"/>
    </location>
</feature>
<evidence type="ECO:0000259" key="7">
    <source>
        <dbReference type="Pfam" id="PF10277"/>
    </source>
</evidence>
<evidence type="ECO:0000256" key="3">
    <source>
        <dbReference type="ARBA" id="ARBA00022989"/>
    </source>
</evidence>
<dbReference type="GO" id="GO:0005576">
    <property type="term" value="C:extracellular region"/>
    <property type="evidence" value="ECO:0007669"/>
    <property type="project" value="InterPro"/>
</dbReference>
<evidence type="ECO:0000256" key="4">
    <source>
        <dbReference type="ARBA" id="ARBA00023136"/>
    </source>
</evidence>
<evidence type="ECO:0000256" key="6">
    <source>
        <dbReference type="SAM" id="Phobius"/>
    </source>
</evidence>
<feature type="transmembrane region" description="Helical" evidence="6">
    <location>
        <begin position="192"/>
        <end position="212"/>
    </location>
</feature>
<dbReference type="Pfam" id="PF00964">
    <property type="entry name" value="Elicitin"/>
    <property type="match status" value="1"/>
</dbReference>
<dbReference type="Pfam" id="PF10277">
    <property type="entry name" value="Frag1"/>
    <property type="match status" value="1"/>
</dbReference>
<sequence length="489" mass="52163">MGVTARHMRRAAPVVASATVVTTLVTCLIIAKANNVYTGGLTWPYFSDLGRDSPGYYVFCVGLTIVAMALCATWYFNYKFQSSALRIPTLLGYVSPFVSWTARASTAIGIISTIGLPILAFFSTASCPSLHNNAAYWFFLLETMAIFLNTFVSYRLFNSAKVPEVTAGEIPVICDFEDIDAESKFYGLRRTLRLQVVCSALFFVAFLLYLPIGLSVVQPFKRLTIDRCLEHDLGALYCSVTMKFDDVFTKLWNYEDDYYATQMRAAAQLGCILTLVGYSISFLTHHVESGHTQLFPRLQKMKITLGTILLLNAAAFFGGIAAAPCDTTALSKLLMNENVKTCRADSGYNAASMTAATDAQVTAVCNSKACTEAMKTLKEVAPQECTIGPIRLYADVIDPLEQRCGRKSGSVGAGSVGAGSANASAPGSGPSVGDVGSGSVAKSPTTTKPRTNAPTSSPSTTPRNGGSDTVSLSAFGAVVVLATVVAAIL</sequence>
<organism evidence="8 9">
    <name type="scientific">Phytophthora cactorum</name>
    <dbReference type="NCBI Taxonomy" id="29920"/>
    <lineage>
        <taxon>Eukaryota</taxon>
        <taxon>Sar</taxon>
        <taxon>Stramenopiles</taxon>
        <taxon>Oomycota</taxon>
        <taxon>Peronosporomycetes</taxon>
        <taxon>Peronosporales</taxon>
        <taxon>Peronosporaceae</taxon>
        <taxon>Phytophthora</taxon>
    </lineage>
</organism>
<dbReference type="Proteomes" id="UP000688947">
    <property type="component" value="Unassembled WGS sequence"/>
</dbReference>
<evidence type="ECO:0000313" key="9">
    <source>
        <dbReference type="Proteomes" id="UP000688947"/>
    </source>
</evidence>
<proteinExistence type="predicted"/>
<feature type="transmembrane region" description="Helical" evidence="6">
    <location>
        <begin position="54"/>
        <end position="76"/>
    </location>
</feature>
<feature type="transmembrane region" description="Helical" evidence="6">
    <location>
        <begin position="134"/>
        <end position="152"/>
    </location>
</feature>
<dbReference type="PANTHER" id="PTHR21324">
    <property type="entry name" value="FASTING-INDUCIBLE INTEGRAL MEMBRANE PROTEIN TM6P1-RELATED"/>
    <property type="match status" value="1"/>
</dbReference>
<dbReference type="SMART" id="SM01187">
    <property type="entry name" value="Elicitin"/>
    <property type="match status" value="1"/>
</dbReference>
<gene>
    <name evidence="8" type="ORF">JG687_00012624</name>
</gene>
<feature type="transmembrane region" description="Helical" evidence="6">
    <location>
        <begin position="97"/>
        <end position="122"/>
    </location>
</feature>
<dbReference type="VEuPathDB" id="FungiDB:PC110_g1959"/>
<evidence type="ECO:0000256" key="2">
    <source>
        <dbReference type="ARBA" id="ARBA00022692"/>
    </source>
</evidence>
<reference evidence="8" key="1">
    <citation type="submission" date="2021-01" db="EMBL/GenBank/DDBJ databases">
        <title>Phytophthora aleatoria, a newly-described species from Pinus radiata is distinct from Phytophthora cactorum isolates based on comparative genomics.</title>
        <authorList>
            <person name="Mcdougal R."/>
            <person name="Panda P."/>
            <person name="Williams N."/>
            <person name="Studholme D.J."/>
        </authorList>
    </citation>
    <scope>NUCLEOTIDE SEQUENCE</scope>
    <source>
        <strain evidence="8">NZFS 3830</strain>
    </source>
</reference>
<comment type="subcellular location">
    <subcellularLocation>
        <location evidence="1">Endomembrane system</location>
        <topology evidence="1">Multi-pass membrane protein</topology>
    </subcellularLocation>
</comment>
<keyword evidence="2 6" id="KW-0812">Transmembrane</keyword>
<dbReference type="EMBL" id="JAENGZ010000862">
    <property type="protein sequence ID" value="KAG6953051.1"/>
    <property type="molecule type" value="Genomic_DNA"/>
</dbReference>
<feature type="transmembrane region" description="Helical" evidence="6">
    <location>
        <begin position="265"/>
        <end position="283"/>
    </location>
</feature>
<dbReference type="PANTHER" id="PTHR21324:SF2">
    <property type="entry name" value="EG:22E5.9 PROTEIN"/>
    <property type="match status" value="1"/>
</dbReference>
<protein>
    <recommendedName>
        <fullName evidence="7">CWH43-like N-terminal domain-containing protein</fullName>
    </recommendedName>
</protein>
<accession>A0A8T1U5W8</accession>
<evidence type="ECO:0000256" key="1">
    <source>
        <dbReference type="ARBA" id="ARBA00004127"/>
    </source>
</evidence>
<keyword evidence="4 6" id="KW-0472">Membrane</keyword>
<dbReference type="GO" id="GO:0012505">
    <property type="term" value="C:endomembrane system"/>
    <property type="evidence" value="ECO:0007669"/>
    <property type="project" value="UniProtKB-SubCell"/>
</dbReference>
<dbReference type="InterPro" id="IPR050911">
    <property type="entry name" value="DRAM/TMEM150_Autophagy_Mod"/>
</dbReference>
<dbReference type="AlphaFoldDB" id="A0A8T1U5W8"/>
<feature type="compositionally biased region" description="Low complexity" evidence="5">
    <location>
        <begin position="418"/>
        <end position="467"/>
    </location>
</feature>
<dbReference type="VEuPathDB" id="FungiDB:PC110_g1963"/>
<feature type="transmembrane region" description="Helical" evidence="6">
    <location>
        <begin position="12"/>
        <end position="34"/>
    </location>
</feature>
<feature type="region of interest" description="Disordered" evidence="5">
    <location>
        <begin position="408"/>
        <end position="467"/>
    </location>
</feature>
<evidence type="ECO:0000256" key="5">
    <source>
        <dbReference type="SAM" id="MobiDB-lite"/>
    </source>
</evidence>